<gene>
    <name evidence="3" type="ORF">FGO68_gene5445</name>
</gene>
<feature type="compositionally biased region" description="Acidic residues" evidence="1">
    <location>
        <begin position="118"/>
        <end position="129"/>
    </location>
</feature>
<evidence type="ECO:0000313" key="3">
    <source>
        <dbReference type="EMBL" id="TNV88210.1"/>
    </source>
</evidence>
<proteinExistence type="predicted"/>
<dbReference type="Proteomes" id="UP000785679">
    <property type="component" value="Unassembled WGS sequence"/>
</dbReference>
<dbReference type="EMBL" id="RRYP01000030">
    <property type="protein sequence ID" value="TNV88210.1"/>
    <property type="molecule type" value="Genomic_DNA"/>
</dbReference>
<feature type="compositionally biased region" description="Basic and acidic residues" evidence="1">
    <location>
        <begin position="161"/>
        <end position="176"/>
    </location>
</feature>
<keyword evidence="2" id="KW-0472">Membrane</keyword>
<feature type="transmembrane region" description="Helical" evidence="2">
    <location>
        <begin position="12"/>
        <end position="33"/>
    </location>
</feature>
<protein>
    <submittedName>
        <fullName evidence="3">Uncharacterized protein</fullName>
    </submittedName>
</protein>
<keyword evidence="2" id="KW-0812">Transmembrane</keyword>
<keyword evidence="2" id="KW-1133">Transmembrane helix</keyword>
<evidence type="ECO:0000256" key="1">
    <source>
        <dbReference type="SAM" id="MobiDB-lite"/>
    </source>
</evidence>
<keyword evidence="4" id="KW-1185">Reference proteome</keyword>
<name>A0A8J8P9E3_HALGN</name>
<accession>A0A8J8P9E3</accession>
<organism evidence="3 4">
    <name type="scientific">Halteria grandinella</name>
    <dbReference type="NCBI Taxonomy" id="5974"/>
    <lineage>
        <taxon>Eukaryota</taxon>
        <taxon>Sar</taxon>
        <taxon>Alveolata</taxon>
        <taxon>Ciliophora</taxon>
        <taxon>Intramacronucleata</taxon>
        <taxon>Spirotrichea</taxon>
        <taxon>Stichotrichia</taxon>
        <taxon>Sporadotrichida</taxon>
        <taxon>Halteriidae</taxon>
        <taxon>Halteria</taxon>
    </lineage>
</organism>
<feature type="compositionally biased region" description="Basic and acidic residues" evidence="1">
    <location>
        <begin position="130"/>
        <end position="141"/>
    </location>
</feature>
<sequence>MASPVDPKMMIAIISVISIVVIFGAILGGYYMLRNRRLKDLAFRQSTGISPGDQPSIRKDDSPSQLESASPSRLVCKTQDILNDEDIIVLEQQYHPGQKFDIFSRRGLDAKQAKADEDAVQSEGSDEEGGNNKEQRLDSSFDRQVTASKFSNGATSGNDWNKQDDPQEMLHPDLKLRRPKQPSIEHLD</sequence>
<evidence type="ECO:0000256" key="2">
    <source>
        <dbReference type="SAM" id="Phobius"/>
    </source>
</evidence>
<feature type="region of interest" description="Disordered" evidence="1">
    <location>
        <begin position="113"/>
        <end position="188"/>
    </location>
</feature>
<reference evidence="3" key="1">
    <citation type="submission" date="2019-06" db="EMBL/GenBank/DDBJ databases">
        <authorList>
            <person name="Zheng W."/>
        </authorList>
    </citation>
    <scope>NUCLEOTIDE SEQUENCE</scope>
    <source>
        <strain evidence="3">QDHG01</strain>
    </source>
</reference>
<dbReference type="AlphaFoldDB" id="A0A8J8P9E3"/>
<evidence type="ECO:0000313" key="4">
    <source>
        <dbReference type="Proteomes" id="UP000785679"/>
    </source>
</evidence>
<feature type="region of interest" description="Disordered" evidence="1">
    <location>
        <begin position="47"/>
        <end position="73"/>
    </location>
</feature>
<comment type="caution">
    <text evidence="3">The sequence shown here is derived from an EMBL/GenBank/DDBJ whole genome shotgun (WGS) entry which is preliminary data.</text>
</comment>
<feature type="compositionally biased region" description="Polar residues" evidence="1">
    <location>
        <begin position="142"/>
        <end position="160"/>
    </location>
</feature>